<dbReference type="RefSeq" id="WP_303494335.1">
    <property type="nucleotide sequence ID" value="NZ_JAUOPB010000117.1"/>
</dbReference>
<protein>
    <submittedName>
        <fullName evidence="2">Glycosyl hydrolase family 28-related protein</fullName>
    </submittedName>
</protein>
<reference evidence="2" key="1">
    <citation type="submission" date="2023-07" db="EMBL/GenBank/DDBJ databases">
        <title>Genome content predicts the carbon catabolic preferences of heterotrophic bacteria.</title>
        <authorList>
            <person name="Gralka M."/>
        </authorList>
    </citation>
    <scope>NUCLEOTIDE SEQUENCE</scope>
    <source>
        <strain evidence="2">I3M17_2</strain>
    </source>
</reference>
<dbReference type="Pfam" id="PF12708">
    <property type="entry name" value="Pect-lyase_RHGA_epim"/>
    <property type="match status" value="1"/>
</dbReference>
<gene>
    <name evidence="2" type="ORF">Q4521_21115</name>
</gene>
<proteinExistence type="predicted"/>
<dbReference type="Proteomes" id="UP001169760">
    <property type="component" value="Unassembled WGS sequence"/>
</dbReference>
<name>A0AAW7XBF1_9GAMM</name>
<sequence>GYAYGETPIPNKKGTIFNITDFGAIANDGIDDTQAINTTIETAGKQGGGIVYFPKGIFHVNTDTTKTDIVKINYSNIVLRGAGSDENGTIIYSGSSTHQAEDNSPW</sequence>
<feature type="domain" description="Rhamnogalacturonase A/B/Epimerase-like pectate lyase" evidence="1">
    <location>
        <begin position="16"/>
        <end position="96"/>
    </location>
</feature>
<dbReference type="InterPro" id="IPR011050">
    <property type="entry name" value="Pectin_lyase_fold/virulence"/>
</dbReference>
<dbReference type="EMBL" id="JAUOPB010000117">
    <property type="protein sequence ID" value="MDO6424997.1"/>
    <property type="molecule type" value="Genomic_DNA"/>
</dbReference>
<evidence type="ECO:0000313" key="2">
    <source>
        <dbReference type="EMBL" id="MDO6424997.1"/>
    </source>
</evidence>
<dbReference type="InterPro" id="IPR024535">
    <property type="entry name" value="RHGA/B-epi-like_pectate_lyase"/>
</dbReference>
<evidence type="ECO:0000313" key="3">
    <source>
        <dbReference type="Proteomes" id="UP001169760"/>
    </source>
</evidence>
<feature type="non-terminal residue" evidence="2">
    <location>
        <position position="1"/>
    </location>
</feature>
<dbReference type="Gene3D" id="2.160.20.10">
    <property type="entry name" value="Single-stranded right-handed beta-helix, Pectin lyase-like"/>
    <property type="match status" value="1"/>
</dbReference>
<accession>A0AAW7XBF1</accession>
<dbReference type="SUPFAM" id="SSF51126">
    <property type="entry name" value="Pectin lyase-like"/>
    <property type="match status" value="1"/>
</dbReference>
<dbReference type="GO" id="GO:0016787">
    <property type="term" value="F:hydrolase activity"/>
    <property type="evidence" value="ECO:0007669"/>
    <property type="project" value="UniProtKB-KW"/>
</dbReference>
<organism evidence="2 3">
    <name type="scientific">Saccharophagus degradans</name>
    <dbReference type="NCBI Taxonomy" id="86304"/>
    <lineage>
        <taxon>Bacteria</taxon>
        <taxon>Pseudomonadati</taxon>
        <taxon>Pseudomonadota</taxon>
        <taxon>Gammaproteobacteria</taxon>
        <taxon>Cellvibrionales</taxon>
        <taxon>Cellvibrionaceae</taxon>
        <taxon>Saccharophagus</taxon>
    </lineage>
</organism>
<comment type="caution">
    <text evidence="2">The sequence shown here is derived from an EMBL/GenBank/DDBJ whole genome shotgun (WGS) entry which is preliminary data.</text>
</comment>
<feature type="non-terminal residue" evidence="2">
    <location>
        <position position="106"/>
    </location>
</feature>
<evidence type="ECO:0000259" key="1">
    <source>
        <dbReference type="Pfam" id="PF12708"/>
    </source>
</evidence>
<dbReference type="InterPro" id="IPR012334">
    <property type="entry name" value="Pectin_lyas_fold"/>
</dbReference>
<keyword evidence="2" id="KW-0378">Hydrolase</keyword>
<dbReference type="AlphaFoldDB" id="A0AAW7XBF1"/>